<accession>D8TJG6</accession>
<reference evidence="6 7" key="1">
    <citation type="journal article" date="2010" name="Science">
        <title>Genomic analysis of organismal complexity in the multicellular green alga Volvox carteri.</title>
        <authorList>
            <person name="Prochnik S.E."/>
            <person name="Umen J."/>
            <person name="Nedelcu A.M."/>
            <person name="Hallmann A."/>
            <person name="Miller S.M."/>
            <person name="Nishii I."/>
            <person name="Ferris P."/>
            <person name="Kuo A."/>
            <person name="Mitros T."/>
            <person name="Fritz-Laylin L.K."/>
            <person name="Hellsten U."/>
            <person name="Chapman J."/>
            <person name="Simakov O."/>
            <person name="Rensing S.A."/>
            <person name="Terry A."/>
            <person name="Pangilinan J."/>
            <person name="Kapitonov V."/>
            <person name="Jurka J."/>
            <person name="Salamov A."/>
            <person name="Shapiro H."/>
            <person name="Schmutz J."/>
            <person name="Grimwood J."/>
            <person name="Lindquist E."/>
            <person name="Lucas S."/>
            <person name="Grigoriev I.V."/>
            <person name="Schmitt R."/>
            <person name="Kirk D."/>
            <person name="Rokhsar D.S."/>
        </authorList>
    </citation>
    <scope>NUCLEOTIDE SEQUENCE [LARGE SCALE GENOMIC DNA]</scope>
    <source>
        <strain evidence="7">f. Nagariensis / Eve</strain>
    </source>
</reference>
<evidence type="ECO:0000256" key="3">
    <source>
        <dbReference type="RuleBase" id="RU003616"/>
    </source>
</evidence>
<protein>
    <recommendedName>
        <fullName evidence="5">SHSP domain-containing protein</fullName>
    </recommendedName>
</protein>
<name>D8TJG6_VOLCA</name>
<evidence type="ECO:0000259" key="5">
    <source>
        <dbReference type="PROSITE" id="PS01031"/>
    </source>
</evidence>
<dbReference type="RefSeq" id="XP_002946611.1">
    <property type="nucleotide sequence ID" value="XM_002946565.1"/>
</dbReference>
<dbReference type="Proteomes" id="UP000001058">
    <property type="component" value="Unassembled WGS sequence"/>
</dbReference>
<dbReference type="KEGG" id="vcn:VOLCADRAFT_116013"/>
<dbReference type="EMBL" id="GL378324">
    <property type="protein sequence ID" value="EFJ52538.1"/>
    <property type="molecule type" value="Genomic_DNA"/>
</dbReference>
<dbReference type="SUPFAM" id="SSF49764">
    <property type="entry name" value="HSP20-like chaperones"/>
    <property type="match status" value="1"/>
</dbReference>
<feature type="domain" description="SHSP" evidence="5">
    <location>
        <begin position="1"/>
        <end position="152"/>
    </location>
</feature>
<feature type="region of interest" description="Disordered" evidence="4">
    <location>
        <begin position="63"/>
        <end position="99"/>
    </location>
</feature>
<feature type="region of interest" description="Disordered" evidence="4">
    <location>
        <begin position="138"/>
        <end position="157"/>
    </location>
</feature>
<dbReference type="InParanoid" id="D8TJG6"/>
<dbReference type="Gene3D" id="2.60.40.790">
    <property type="match status" value="1"/>
</dbReference>
<dbReference type="CDD" id="cd06464">
    <property type="entry name" value="ACD_sHsps-like"/>
    <property type="match status" value="1"/>
</dbReference>
<dbReference type="GeneID" id="9617438"/>
<evidence type="ECO:0000313" key="6">
    <source>
        <dbReference type="EMBL" id="EFJ52538.1"/>
    </source>
</evidence>
<gene>
    <name evidence="6" type="ORF">VOLCADRAFT_116013</name>
</gene>
<proteinExistence type="inferred from homology"/>
<dbReference type="PANTHER" id="PTHR11527">
    <property type="entry name" value="HEAT-SHOCK PROTEIN 20 FAMILY MEMBER"/>
    <property type="match status" value="1"/>
</dbReference>
<dbReference type="OrthoDB" id="539111at2759"/>
<evidence type="ECO:0000313" key="7">
    <source>
        <dbReference type="Proteomes" id="UP000001058"/>
    </source>
</evidence>
<sequence>MQFLALRCGCLMRMPRCKCLDVDASMGPEDIRVDVSPDRILTIAGSRQMTRIRSAAGEAAAATVAEAEAGHSSHDDKQAASEKVPPARKSTRGNGGPCSRVASYRFSRSFVLPDDADVGGVAAALERGVLTITIPRRAMGGPKTRRVKISVSDKGDR</sequence>
<dbReference type="InterPro" id="IPR031107">
    <property type="entry name" value="Small_HSP"/>
</dbReference>
<dbReference type="PROSITE" id="PS01031">
    <property type="entry name" value="SHSP"/>
    <property type="match status" value="1"/>
</dbReference>
<evidence type="ECO:0000256" key="4">
    <source>
        <dbReference type="SAM" id="MobiDB-lite"/>
    </source>
</evidence>
<feature type="compositionally biased region" description="Basic and acidic residues" evidence="4">
    <location>
        <begin position="68"/>
        <end position="80"/>
    </location>
</feature>
<dbReference type="AlphaFoldDB" id="D8TJG6"/>
<comment type="similarity">
    <text evidence="2 3">Belongs to the small heat shock protein (HSP20) family.</text>
</comment>
<organism evidence="7">
    <name type="scientific">Volvox carteri f. nagariensis</name>
    <dbReference type="NCBI Taxonomy" id="3068"/>
    <lineage>
        <taxon>Eukaryota</taxon>
        <taxon>Viridiplantae</taxon>
        <taxon>Chlorophyta</taxon>
        <taxon>core chlorophytes</taxon>
        <taxon>Chlorophyceae</taxon>
        <taxon>CS clade</taxon>
        <taxon>Chlamydomonadales</taxon>
        <taxon>Volvocaceae</taxon>
        <taxon>Volvox</taxon>
    </lineage>
</organism>
<keyword evidence="7" id="KW-1185">Reference proteome</keyword>
<evidence type="ECO:0000256" key="2">
    <source>
        <dbReference type="PROSITE-ProRule" id="PRU00285"/>
    </source>
</evidence>
<dbReference type="InterPro" id="IPR002068">
    <property type="entry name" value="A-crystallin/Hsp20_dom"/>
</dbReference>
<dbReference type="Pfam" id="PF00011">
    <property type="entry name" value="HSP20"/>
    <property type="match status" value="1"/>
</dbReference>
<keyword evidence="1" id="KW-0346">Stress response</keyword>
<evidence type="ECO:0000256" key="1">
    <source>
        <dbReference type="ARBA" id="ARBA00023016"/>
    </source>
</evidence>
<dbReference type="STRING" id="3068.D8TJG6"/>
<dbReference type="InterPro" id="IPR008978">
    <property type="entry name" value="HSP20-like_chaperone"/>
</dbReference>